<dbReference type="Pfam" id="PF00076">
    <property type="entry name" value="RRM_1"/>
    <property type="match status" value="1"/>
</dbReference>
<evidence type="ECO:0000259" key="12">
    <source>
        <dbReference type="PROSITE" id="PS50102"/>
    </source>
</evidence>
<dbReference type="GO" id="GO:0006417">
    <property type="term" value="P:regulation of translation"/>
    <property type="evidence" value="ECO:0007669"/>
    <property type="project" value="UniProtKB-KW"/>
</dbReference>
<dbReference type="InterPro" id="IPR000504">
    <property type="entry name" value="RRM_dom"/>
</dbReference>
<feature type="compositionally biased region" description="Low complexity" evidence="10">
    <location>
        <begin position="1"/>
        <end position="11"/>
    </location>
</feature>
<evidence type="ECO:0000256" key="5">
    <source>
        <dbReference type="ARBA" id="ARBA00022884"/>
    </source>
</evidence>
<dbReference type="InterPro" id="IPR026805">
    <property type="entry name" value="GW182_M_dom"/>
</dbReference>
<dbReference type="Pfam" id="PF16608">
    <property type="entry name" value="TNRC6-PABC_bdg"/>
    <property type="match status" value="1"/>
</dbReference>
<feature type="compositionally biased region" description="Gly residues" evidence="10">
    <location>
        <begin position="581"/>
        <end position="597"/>
    </location>
</feature>
<evidence type="ECO:0000256" key="7">
    <source>
        <dbReference type="ARBA" id="ARBA00023158"/>
    </source>
</evidence>
<dbReference type="PROSITE" id="PS50030">
    <property type="entry name" value="UBA"/>
    <property type="match status" value="1"/>
</dbReference>
<dbReference type="GO" id="GO:0060213">
    <property type="term" value="P:positive regulation of nuclear-transcribed mRNA poly(A) tail shortening"/>
    <property type="evidence" value="ECO:0007669"/>
    <property type="project" value="TreeGrafter"/>
</dbReference>
<dbReference type="STRING" id="1676925.ENSPKIP00000020809"/>
<keyword evidence="4" id="KW-0810">Translation regulation</keyword>
<dbReference type="SUPFAM" id="SSF46934">
    <property type="entry name" value="UBA-like"/>
    <property type="match status" value="1"/>
</dbReference>
<feature type="region of interest" description="Disordered" evidence="10">
    <location>
        <begin position="1318"/>
        <end position="1338"/>
    </location>
</feature>
<evidence type="ECO:0000313" key="14">
    <source>
        <dbReference type="Proteomes" id="UP000261540"/>
    </source>
</evidence>
<feature type="compositionally biased region" description="Polar residues" evidence="10">
    <location>
        <begin position="1369"/>
        <end position="1378"/>
    </location>
</feature>
<feature type="domain" description="UBA" evidence="11">
    <location>
        <begin position="829"/>
        <end position="874"/>
    </location>
</feature>
<dbReference type="GO" id="GO:0005654">
    <property type="term" value="C:nucleoplasm"/>
    <property type="evidence" value="ECO:0007669"/>
    <property type="project" value="TreeGrafter"/>
</dbReference>
<evidence type="ECO:0000256" key="8">
    <source>
        <dbReference type="ARBA" id="ARBA00073415"/>
    </source>
</evidence>
<dbReference type="PANTHER" id="PTHR13020:SF9">
    <property type="entry name" value="TRINUCLEOTIDE REPEAT-CONTAINING GENE 6C PROTEIN"/>
    <property type="match status" value="1"/>
</dbReference>
<comment type="similarity">
    <text evidence="1">Belongs to the GW182 family.</text>
</comment>
<feature type="compositionally biased region" description="Basic and acidic residues" evidence="10">
    <location>
        <begin position="310"/>
        <end position="321"/>
    </location>
</feature>
<feature type="compositionally biased region" description="Basic and acidic residues" evidence="10">
    <location>
        <begin position="270"/>
        <end position="279"/>
    </location>
</feature>
<feature type="region of interest" description="Disordered" evidence="10">
    <location>
        <begin position="94"/>
        <end position="342"/>
    </location>
</feature>
<dbReference type="CDD" id="cd14283">
    <property type="entry name" value="UBA_TNR6C"/>
    <property type="match status" value="1"/>
</dbReference>
<feature type="compositionally biased region" description="Basic residues" evidence="10">
    <location>
        <begin position="668"/>
        <end position="687"/>
    </location>
</feature>
<feature type="region of interest" description="Disordered" evidence="10">
    <location>
        <begin position="1354"/>
        <end position="1414"/>
    </location>
</feature>
<dbReference type="CDD" id="cd12713">
    <property type="entry name" value="RRM_TNRC6C"/>
    <property type="match status" value="1"/>
</dbReference>
<dbReference type="PROSITE" id="PS50102">
    <property type="entry name" value="RRM"/>
    <property type="match status" value="1"/>
</dbReference>
<feature type="compositionally biased region" description="Gly residues" evidence="10">
    <location>
        <begin position="481"/>
        <end position="491"/>
    </location>
</feature>
<feature type="compositionally biased region" description="Gly residues" evidence="10">
    <location>
        <begin position="557"/>
        <end position="571"/>
    </location>
</feature>
<keyword evidence="6" id="KW-0175">Coiled coil</keyword>
<dbReference type="FunFam" id="1.10.8.10:FF:000027">
    <property type="entry name" value="Trinucleotide repeat-containing gene 6C protein"/>
    <property type="match status" value="1"/>
</dbReference>
<feature type="compositionally biased region" description="Low complexity" evidence="10">
    <location>
        <begin position="651"/>
        <end position="661"/>
    </location>
</feature>
<evidence type="ECO:0000256" key="1">
    <source>
        <dbReference type="ARBA" id="ARBA00007302"/>
    </source>
</evidence>
<dbReference type="GO" id="GO:0005829">
    <property type="term" value="C:cytosol"/>
    <property type="evidence" value="ECO:0007669"/>
    <property type="project" value="UniProtKB-ARBA"/>
</dbReference>
<feature type="compositionally biased region" description="Polar residues" evidence="10">
    <location>
        <begin position="224"/>
        <end position="244"/>
    </location>
</feature>
<dbReference type="Pfam" id="PF12938">
    <property type="entry name" value="M_domain"/>
    <property type="match status" value="1"/>
</dbReference>
<dbReference type="Gene3D" id="1.10.8.10">
    <property type="entry name" value="DNA helicase RuvA subunit, C-terminal domain"/>
    <property type="match status" value="1"/>
</dbReference>
<feature type="compositionally biased region" description="Low complexity" evidence="10">
    <location>
        <begin position="1146"/>
        <end position="1159"/>
    </location>
</feature>
<feature type="compositionally biased region" description="Polar residues" evidence="10">
    <location>
        <begin position="160"/>
        <end position="175"/>
    </location>
</feature>
<feature type="compositionally biased region" description="Polar residues" evidence="10">
    <location>
        <begin position="625"/>
        <end position="639"/>
    </location>
</feature>
<dbReference type="FunFam" id="3.30.70.330:FF:000011">
    <property type="entry name" value="trinucleotide repeat-containing gene 6A protein-like"/>
    <property type="match status" value="1"/>
</dbReference>
<feature type="compositionally biased region" description="Polar residues" evidence="10">
    <location>
        <begin position="282"/>
        <end position="309"/>
    </location>
</feature>
<evidence type="ECO:0000256" key="9">
    <source>
        <dbReference type="PROSITE-ProRule" id="PRU00176"/>
    </source>
</evidence>
<dbReference type="Gene3D" id="3.30.70.330">
    <property type="match status" value="1"/>
</dbReference>
<organism evidence="13 14">
    <name type="scientific">Paramormyrops kingsleyae</name>
    <dbReference type="NCBI Taxonomy" id="1676925"/>
    <lineage>
        <taxon>Eukaryota</taxon>
        <taxon>Metazoa</taxon>
        <taxon>Chordata</taxon>
        <taxon>Craniata</taxon>
        <taxon>Vertebrata</taxon>
        <taxon>Euteleostomi</taxon>
        <taxon>Actinopterygii</taxon>
        <taxon>Neopterygii</taxon>
        <taxon>Teleostei</taxon>
        <taxon>Osteoglossocephala</taxon>
        <taxon>Osteoglossomorpha</taxon>
        <taxon>Osteoglossiformes</taxon>
        <taxon>Mormyridae</taxon>
        <taxon>Paramormyrops</taxon>
    </lineage>
</organism>
<feature type="region of interest" description="Disordered" evidence="10">
    <location>
        <begin position="356"/>
        <end position="687"/>
    </location>
</feature>
<reference evidence="13" key="2">
    <citation type="submission" date="2025-09" db="UniProtKB">
        <authorList>
            <consortium name="Ensembl"/>
        </authorList>
    </citation>
    <scope>IDENTIFICATION</scope>
</reference>
<dbReference type="GeneTree" id="ENSGT00940000157598"/>
<dbReference type="SMART" id="SM00165">
    <property type="entry name" value="UBA"/>
    <property type="match status" value="1"/>
</dbReference>
<keyword evidence="7" id="KW-0943">RNA-mediated gene silencing</keyword>
<dbReference type="InterPro" id="IPR009060">
    <property type="entry name" value="UBA-like_sf"/>
</dbReference>
<feature type="region of interest" description="Disordered" evidence="10">
    <location>
        <begin position="899"/>
        <end position="940"/>
    </location>
</feature>
<keyword evidence="5 9" id="KW-0694">RNA-binding</keyword>
<protein>
    <recommendedName>
        <fullName evidence="8">Trinucleotide repeat-containing gene 6C protein</fullName>
    </recommendedName>
</protein>
<evidence type="ECO:0000256" key="3">
    <source>
        <dbReference type="ARBA" id="ARBA00022553"/>
    </source>
</evidence>
<dbReference type="PANTHER" id="PTHR13020">
    <property type="entry name" value="TRINUCLEOTIDE REPEAT-CONTAINING GENE 6"/>
    <property type="match status" value="1"/>
</dbReference>
<dbReference type="Pfam" id="PF22562">
    <property type="entry name" value="UBA_7"/>
    <property type="match status" value="1"/>
</dbReference>
<feature type="compositionally biased region" description="Pro residues" evidence="10">
    <location>
        <begin position="985"/>
        <end position="1000"/>
    </location>
</feature>
<feature type="compositionally biased region" description="Gly residues" evidence="10">
    <location>
        <begin position="529"/>
        <end position="538"/>
    </location>
</feature>
<evidence type="ECO:0000256" key="2">
    <source>
        <dbReference type="ARBA" id="ARBA00022481"/>
    </source>
</evidence>
<accession>A0A3B3RQM2</accession>
<proteinExistence type="inferred from homology"/>
<dbReference type="GO" id="GO:0000932">
    <property type="term" value="C:P-body"/>
    <property type="evidence" value="ECO:0007669"/>
    <property type="project" value="TreeGrafter"/>
</dbReference>
<feature type="domain" description="RRM" evidence="12">
    <location>
        <begin position="1443"/>
        <end position="1515"/>
    </location>
</feature>
<feature type="region of interest" description="Disordered" evidence="10">
    <location>
        <begin position="1100"/>
        <end position="1159"/>
    </location>
</feature>
<evidence type="ECO:0000256" key="6">
    <source>
        <dbReference type="ARBA" id="ARBA00023054"/>
    </source>
</evidence>
<feature type="compositionally biased region" description="Gly residues" evidence="10">
    <location>
        <begin position="425"/>
        <end position="438"/>
    </location>
</feature>
<dbReference type="GO" id="GO:0035195">
    <property type="term" value="P:miRNA-mediated post-transcriptional gene silencing"/>
    <property type="evidence" value="ECO:0007669"/>
    <property type="project" value="TreeGrafter"/>
</dbReference>
<dbReference type="InterPro" id="IPR052068">
    <property type="entry name" value="GW182_domain"/>
</dbReference>
<feature type="region of interest" description="Disordered" evidence="10">
    <location>
        <begin position="1"/>
        <end position="61"/>
    </location>
</feature>
<feature type="compositionally biased region" description="Basic and acidic residues" evidence="10">
    <location>
        <begin position="450"/>
        <end position="462"/>
    </location>
</feature>
<feature type="compositionally biased region" description="Basic and acidic residues" evidence="10">
    <location>
        <begin position="356"/>
        <end position="370"/>
    </location>
</feature>
<keyword evidence="14" id="KW-1185">Reference proteome</keyword>
<evidence type="ECO:0000259" key="11">
    <source>
        <dbReference type="PROSITE" id="PS50030"/>
    </source>
</evidence>
<keyword evidence="3" id="KW-0597">Phosphoprotein</keyword>
<feature type="compositionally biased region" description="Basic and acidic residues" evidence="10">
    <location>
        <begin position="908"/>
        <end position="921"/>
    </location>
</feature>
<dbReference type="InterPro" id="IPR034927">
    <property type="entry name" value="TNRC6C_RRM"/>
</dbReference>
<dbReference type="InterPro" id="IPR019486">
    <property type="entry name" value="Argonaute_hook_dom"/>
</dbReference>
<evidence type="ECO:0000313" key="13">
    <source>
        <dbReference type="Ensembl" id="ENSPKIP00000020809.1"/>
    </source>
</evidence>
<feature type="compositionally biased region" description="Polar residues" evidence="10">
    <location>
        <begin position="799"/>
        <end position="814"/>
    </location>
</feature>
<dbReference type="InterPro" id="IPR041917">
    <property type="entry name" value="TNR6C_UBA"/>
</dbReference>
<evidence type="ECO:0000256" key="10">
    <source>
        <dbReference type="SAM" id="MobiDB-lite"/>
    </source>
</evidence>
<dbReference type="InterPro" id="IPR035979">
    <property type="entry name" value="RBD_domain_sf"/>
</dbReference>
<dbReference type="SUPFAM" id="SSF54928">
    <property type="entry name" value="RNA-binding domain, RBD"/>
    <property type="match status" value="1"/>
</dbReference>
<evidence type="ECO:0000256" key="4">
    <source>
        <dbReference type="ARBA" id="ARBA00022845"/>
    </source>
</evidence>
<dbReference type="Ensembl" id="ENSPKIT00000001431.1">
    <property type="protein sequence ID" value="ENSPKIP00000020809.1"/>
    <property type="gene ID" value="ENSPKIG00000005428.1"/>
</dbReference>
<dbReference type="GO" id="GO:0003723">
    <property type="term" value="F:RNA binding"/>
    <property type="evidence" value="ECO:0007669"/>
    <property type="project" value="UniProtKB-UniRule"/>
</dbReference>
<dbReference type="InterPro" id="IPR015940">
    <property type="entry name" value="UBA"/>
</dbReference>
<feature type="region of interest" description="Disordered" evidence="10">
    <location>
        <begin position="1241"/>
        <end position="1261"/>
    </location>
</feature>
<sequence>MATSAGQQGHLSGHHSGKTGAGHSGNLITSQGGSGRGWGSGPAHGSLAGDGKSDVLPVGGRGQPCWSSSNFNLNLNPNANPAAWPVLGHEGASVGTGGSAGNNPPSPNLCSPVEGPPAQGSGNGSVAIANGNFTGNGSGSAWGGVASPDVTEPHPPPPTNVSFSIEPQNLNTDGPNHTKREPLSPIHSLPSWGGAPTAMGSVVPPSHGAQQVNGEGGSVWGNGDNKSPTGKDSSWDSAPSNSPGLLNAWGRAGSGGSAGSTWGRSLGGDWGKHSGEAKGWESANSPPQEQLNSWSYPSNAPASEGSSDSLEGRSHRNERSSSVDAAAPPLPRQDLDPRVLCNTGWGQIPVRQHTAWEMEEASRGDHKSDMGTEAWCSVAQRSDSSGKSEGPGTAAASGWGVAAPPPSQPGAGWGEQPANRKAANGSGGWGESHAGGPGPSSAKNGQSWGADEKSSGWDDPPSKAKAQGWGECPKPSQSWGNGAGGGSGNAGEWGEPSDGKKNGTGNMSWEGDGGGWKESSRGWAKPPAGAGGGWGDGQRPGPPAQGWGGTKSQEGTNGNGGGNGGNVGSWGGPNSVKQTGPGWGAAGGTGAGGGGGPKQEPSGEPTGWEEPSPPSIRRKMEIDDGTSTWGDPSTYNKTVNMWDRNNPVIQSSPASGGNSAPSGGGGTQHHHEHHHEHHHGHHHPSHCLRLRLAESGALSPSGWGDLPNVPSKSEGSWAEPTPPAASVDNGTSAWGKPPSGCGGWGDSGHEPTRSYGRGNTGSSACKSAPKSMQDGWGGGGEELGVSAGQWEPDDGDVWNSATSQESNSSCNSWGNPPKKGPPKGKASSKQNDTWIMTHLVKQLTDMGFPREPAEEALKSNNMNLDQAMSALLEKKTELDKRGVGIPDYNNGLVSKPLGCRPSAISKESSSDRAPFLEKDGGLAEDTPPSPFMPSPSLKLPLSSSALPSQVLGGVSSGLTMQNLNNRQMQSGMFGSTGAAHARAMQPPPPPQAPPTQPSVPPLNSSQPNLRAQVPQFLSPQVQAQLLQFAAKNIGLNPALLTSPINSQQMTLLYQLQQLQVVRCHHRPHCAVRSRFLFRSAKPMSQQIQQHQRQLAQALLMKQQQAPPPPPPHAGLHPGSNATKSALDGFPAHPPAPGLSDLQTKEPQSSPSSYAPYQLSGLNTNMNVNCMEVGGQPMKEPPQPQSRLSQWTHPNPMENLTGNPGHLEPNLNKHGAIPGPNLGHPGKPPLDDSYSPYNLMASSESPASPLVPPDSWGQGKGDKISNGTNINWPPEFCPGVPWKGLQNIDPETDPNMTPGSVLSGPTINTNIQDVNRFLLRDRNGGSSPPPSQNEASPLTGAWPFGVYSSSITLPSPDGKLSDRKSAWSPGPSSHTQASLSHDLWKVPPGSRGAPAPSRPPPGLTNAKPSSTWGGNTLGLVPGWGSSYSSGGTTWSTDSSSRTSSWLVLRNLTPQIDGSTLRTLCMQHGPLITFHLNLTQGNAVVRYSSKEEAAKAQKSLHMCVLGNTTILAEFAGEEEVNRFFAQGQSLTPTTSWQANQGTNQTRLGGGGASHAMGHWNSGSLGGGAKAGGDLLWGGVQQYSNLWGPPSGEDARVIGSPTPINTLLPGDLLSGESM</sequence>
<dbReference type="Proteomes" id="UP000261540">
    <property type="component" value="Unplaced"/>
</dbReference>
<feature type="region of interest" description="Disordered" evidence="10">
    <location>
        <begin position="969"/>
        <end position="1008"/>
    </location>
</feature>
<name>A0A3B3RQM2_9TELE</name>
<feature type="compositionally biased region" description="Gly residues" evidence="10">
    <location>
        <begin position="32"/>
        <end position="42"/>
    </location>
</feature>
<dbReference type="Pfam" id="PF10427">
    <property type="entry name" value="Ago_hook"/>
    <property type="match status" value="1"/>
</dbReference>
<feature type="region of interest" description="Disordered" evidence="10">
    <location>
        <begin position="699"/>
        <end position="829"/>
    </location>
</feature>
<dbReference type="InterPro" id="IPR012677">
    <property type="entry name" value="Nucleotide-bd_a/b_plait_sf"/>
</dbReference>
<keyword evidence="2" id="KW-0488">Methylation</keyword>
<dbReference type="InterPro" id="IPR032226">
    <property type="entry name" value="TNRC6_PABC-bd"/>
</dbReference>
<reference evidence="13" key="1">
    <citation type="submission" date="2025-08" db="UniProtKB">
        <authorList>
            <consortium name="Ensembl"/>
        </authorList>
    </citation>
    <scope>IDENTIFICATION</scope>
</reference>